<dbReference type="EMBL" id="JAHWGI010000446">
    <property type="protein sequence ID" value="KAK3915678.1"/>
    <property type="molecule type" value="Genomic_DNA"/>
</dbReference>
<dbReference type="EMBL" id="JAHWGI010001403">
    <property type="protein sequence ID" value="KAK3929746.1"/>
    <property type="molecule type" value="Genomic_DNA"/>
</dbReference>
<gene>
    <name evidence="2" type="ORF">KUF71_019587</name>
    <name evidence="1" type="ORF">KUF71_024821</name>
</gene>
<reference evidence="2" key="1">
    <citation type="submission" date="2021-07" db="EMBL/GenBank/DDBJ databases">
        <authorList>
            <person name="Catto M.A."/>
            <person name="Jacobson A."/>
            <person name="Kennedy G."/>
            <person name="Labadie P."/>
            <person name="Hunt B.G."/>
            <person name="Srinivasan R."/>
        </authorList>
    </citation>
    <scope>NUCLEOTIDE SEQUENCE</scope>
    <source>
        <strain evidence="2">PL_HMW_Pooled</strain>
        <tissue evidence="2">Head</tissue>
    </source>
</reference>
<evidence type="ECO:0000313" key="1">
    <source>
        <dbReference type="EMBL" id="KAK3915678.1"/>
    </source>
</evidence>
<evidence type="ECO:0000313" key="3">
    <source>
        <dbReference type="Proteomes" id="UP001219518"/>
    </source>
</evidence>
<accession>A0AAE1I077</accession>
<proteinExistence type="predicted"/>
<comment type="caution">
    <text evidence="2">The sequence shown here is derived from an EMBL/GenBank/DDBJ whole genome shotgun (WGS) entry which is preliminary data.</text>
</comment>
<name>A0AAE1I077_9NEOP</name>
<organism evidence="2 3">
    <name type="scientific">Frankliniella fusca</name>
    <dbReference type="NCBI Taxonomy" id="407009"/>
    <lineage>
        <taxon>Eukaryota</taxon>
        <taxon>Metazoa</taxon>
        <taxon>Ecdysozoa</taxon>
        <taxon>Arthropoda</taxon>
        <taxon>Hexapoda</taxon>
        <taxon>Insecta</taxon>
        <taxon>Pterygota</taxon>
        <taxon>Neoptera</taxon>
        <taxon>Paraneoptera</taxon>
        <taxon>Thysanoptera</taxon>
        <taxon>Terebrantia</taxon>
        <taxon>Thripoidea</taxon>
        <taxon>Thripidae</taxon>
        <taxon>Frankliniella</taxon>
    </lineage>
</organism>
<keyword evidence="3" id="KW-1185">Reference proteome</keyword>
<protein>
    <submittedName>
        <fullName evidence="2">Protein FAM205A</fullName>
    </submittedName>
</protein>
<reference evidence="2" key="2">
    <citation type="journal article" date="2023" name="BMC Genomics">
        <title>Pest status, molecular evolution, and epigenetic factors derived from the genome assembly of Frankliniella fusca, a thysanopteran phytovirus vector.</title>
        <authorList>
            <person name="Catto M.A."/>
            <person name="Labadie P.E."/>
            <person name="Jacobson A.L."/>
            <person name="Kennedy G.G."/>
            <person name="Srinivasan R."/>
            <person name="Hunt B.G."/>
        </authorList>
    </citation>
    <scope>NUCLEOTIDE SEQUENCE</scope>
    <source>
        <strain evidence="2">PL_HMW_Pooled</strain>
    </source>
</reference>
<evidence type="ECO:0000313" key="2">
    <source>
        <dbReference type="EMBL" id="KAK3929746.1"/>
    </source>
</evidence>
<sequence length="98" mass="10813">MGRPVGRDLQRGVFTMCRQRCRSFADPASRREREDASSASRVLVVVLTLTISFEARETLGAIAVTSLIKSSSNNTRLSDVFHVINIFGSKFFISGDVC</sequence>
<dbReference type="Proteomes" id="UP001219518">
    <property type="component" value="Unassembled WGS sequence"/>
</dbReference>
<dbReference type="AlphaFoldDB" id="A0AAE1I077"/>